<accession>A0A8J7B8N5</accession>
<proteinExistence type="predicted"/>
<gene>
    <name evidence="1" type="ORF">IQ249_03130</name>
</gene>
<dbReference type="RefSeq" id="WP_194027967.1">
    <property type="nucleotide sequence ID" value="NZ_JADEWZ010000003.1"/>
</dbReference>
<evidence type="ECO:0000313" key="1">
    <source>
        <dbReference type="EMBL" id="MBE9114883.1"/>
    </source>
</evidence>
<dbReference type="EMBL" id="JADEWZ010000003">
    <property type="protein sequence ID" value="MBE9114883.1"/>
    <property type="molecule type" value="Genomic_DNA"/>
</dbReference>
<evidence type="ECO:0000313" key="2">
    <source>
        <dbReference type="Proteomes" id="UP000654482"/>
    </source>
</evidence>
<comment type="caution">
    <text evidence="1">The sequence shown here is derived from an EMBL/GenBank/DDBJ whole genome shotgun (WGS) entry which is preliminary data.</text>
</comment>
<organism evidence="1 2">
    <name type="scientific">Lusitaniella coriacea LEGE 07157</name>
    <dbReference type="NCBI Taxonomy" id="945747"/>
    <lineage>
        <taxon>Bacteria</taxon>
        <taxon>Bacillati</taxon>
        <taxon>Cyanobacteriota</taxon>
        <taxon>Cyanophyceae</taxon>
        <taxon>Spirulinales</taxon>
        <taxon>Lusitaniellaceae</taxon>
        <taxon>Lusitaniella</taxon>
    </lineage>
</organism>
<dbReference type="AlphaFoldDB" id="A0A8J7B8N5"/>
<dbReference type="Proteomes" id="UP000654482">
    <property type="component" value="Unassembled WGS sequence"/>
</dbReference>
<protein>
    <submittedName>
        <fullName evidence="1">Uncharacterized protein</fullName>
    </submittedName>
</protein>
<keyword evidence="2" id="KW-1185">Reference proteome</keyword>
<name>A0A8J7B8N5_9CYAN</name>
<reference evidence="1" key="1">
    <citation type="submission" date="2020-10" db="EMBL/GenBank/DDBJ databases">
        <authorList>
            <person name="Castelo-Branco R."/>
            <person name="Eusebio N."/>
            <person name="Adriana R."/>
            <person name="Vieira A."/>
            <person name="Brugerolle De Fraissinette N."/>
            <person name="Rezende De Castro R."/>
            <person name="Schneider M.P."/>
            <person name="Vasconcelos V."/>
            <person name="Leao P.N."/>
        </authorList>
    </citation>
    <scope>NUCLEOTIDE SEQUENCE</scope>
    <source>
        <strain evidence="1">LEGE 07157</strain>
    </source>
</reference>
<sequence length="82" mass="9367">MMILSPITLNITETSQDLQLLLSQQSQPYLRDKIVALYLLKLGKVKSFSDLAKTIGYDTNIIKHWLQIYSTQGLQGFLRVNP</sequence>